<dbReference type="GO" id="GO:0046417">
    <property type="term" value="P:chorismate metabolic process"/>
    <property type="evidence" value="ECO:0007669"/>
    <property type="project" value="InterPro"/>
</dbReference>
<dbReference type="AlphaFoldDB" id="A0AAD7XVE3"/>
<comment type="catalytic activity">
    <reaction evidence="11">
        <text>chorismate = prephenate</text>
        <dbReference type="Rhea" id="RHEA:13897"/>
        <dbReference type="ChEBI" id="CHEBI:29748"/>
        <dbReference type="ChEBI" id="CHEBI:29934"/>
        <dbReference type="EC" id="5.4.99.5"/>
    </reaction>
    <physiologicalReaction direction="left-to-right" evidence="11">
        <dbReference type="Rhea" id="RHEA:13898"/>
    </physiologicalReaction>
</comment>
<evidence type="ECO:0000256" key="9">
    <source>
        <dbReference type="ARBA" id="ARBA00023222"/>
    </source>
</evidence>
<dbReference type="EMBL" id="JARTCD010000045">
    <property type="protein sequence ID" value="KAJ8655865.1"/>
    <property type="molecule type" value="Genomic_DNA"/>
</dbReference>
<keyword evidence="5" id="KW-0963">Cytoplasm</keyword>
<evidence type="ECO:0000256" key="1">
    <source>
        <dbReference type="ARBA" id="ARBA00004496"/>
    </source>
</evidence>
<keyword evidence="7" id="KW-0028">Amino-acid biosynthesis</keyword>
<evidence type="ECO:0000256" key="7">
    <source>
        <dbReference type="ARBA" id="ARBA00022605"/>
    </source>
</evidence>
<dbReference type="InterPro" id="IPR008238">
    <property type="entry name" value="Chorismate_mutase_AroQ_euk"/>
</dbReference>
<dbReference type="GeneID" id="83215936"/>
<evidence type="ECO:0000256" key="2">
    <source>
        <dbReference type="ARBA" id="ARBA00004817"/>
    </source>
</evidence>
<keyword evidence="6" id="KW-0827">Tyrosine biosynthesis</keyword>
<proteinExistence type="predicted"/>
<evidence type="ECO:0000256" key="8">
    <source>
        <dbReference type="ARBA" id="ARBA00023141"/>
    </source>
</evidence>
<evidence type="ECO:0000256" key="4">
    <source>
        <dbReference type="ARBA" id="ARBA00020296"/>
    </source>
</evidence>
<dbReference type="NCBIfam" id="TIGR01802">
    <property type="entry name" value="CM_pl-yst"/>
    <property type="match status" value="1"/>
</dbReference>
<dbReference type="PROSITE" id="PS51169">
    <property type="entry name" value="CHORISMATE_MUT_3"/>
    <property type="match status" value="1"/>
</dbReference>
<keyword evidence="9" id="KW-0584">Phenylalanine biosynthesis</keyword>
<dbReference type="PANTHER" id="PTHR21145">
    <property type="entry name" value="CHORISMATE MUTASE"/>
    <property type="match status" value="1"/>
</dbReference>
<dbReference type="Pfam" id="PF01817">
    <property type="entry name" value="CM_2"/>
    <property type="match status" value="1"/>
</dbReference>
<evidence type="ECO:0000313" key="14">
    <source>
        <dbReference type="Proteomes" id="UP001234581"/>
    </source>
</evidence>
<dbReference type="GO" id="GO:0004106">
    <property type="term" value="F:chorismate mutase activity"/>
    <property type="evidence" value="ECO:0007669"/>
    <property type="project" value="UniProtKB-EC"/>
</dbReference>
<dbReference type="GO" id="GO:0005737">
    <property type="term" value="C:cytoplasm"/>
    <property type="evidence" value="ECO:0007669"/>
    <property type="project" value="UniProtKB-SubCell"/>
</dbReference>
<dbReference type="PANTHER" id="PTHR21145:SF12">
    <property type="entry name" value="CHORISMATE MUTASE"/>
    <property type="match status" value="1"/>
</dbReference>
<dbReference type="RefSeq" id="XP_058340778.1">
    <property type="nucleotide sequence ID" value="XM_058488532.1"/>
</dbReference>
<name>A0AAD7XVE3_9FUNG</name>
<organism evidence="13 14">
    <name type="scientific">Lichtheimia ornata</name>
    <dbReference type="NCBI Taxonomy" id="688661"/>
    <lineage>
        <taxon>Eukaryota</taxon>
        <taxon>Fungi</taxon>
        <taxon>Fungi incertae sedis</taxon>
        <taxon>Mucoromycota</taxon>
        <taxon>Mucoromycotina</taxon>
        <taxon>Mucoromycetes</taxon>
        <taxon>Mucorales</taxon>
        <taxon>Lichtheimiaceae</taxon>
        <taxon>Lichtheimia</taxon>
    </lineage>
</organism>
<protein>
    <recommendedName>
        <fullName evidence="4">Chorismate mutase</fullName>
        <ecNumber evidence="3">5.4.99.5</ecNumber>
    </recommendedName>
</protein>
<evidence type="ECO:0000256" key="3">
    <source>
        <dbReference type="ARBA" id="ARBA00012404"/>
    </source>
</evidence>
<accession>A0AAD7XVE3</accession>
<evidence type="ECO:0000256" key="6">
    <source>
        <dbReference type="ARBA" id="ARBA00022498"/>
    </source>
</evidence>
<dbReference type="SUPFAM" id="SSF48600">
    <property type="entry name" value="Chorismate mutase II"/>
    <property type="match status" value="1"/>
</dbReference>
<gene>
    <name evidence="13" type="ORF">O0I10_008529</name>
</gene>
<evidence type="ECO:0000256" key="5">
    <source>
        <dbReference type="ARBA" id="ARBA00022490"/>
    </source>
</evidence>
<comment type="pathway">
    <text evidence="2">Metabolic intermediate biosynthesis; prephenate biosynthesis; prephenate from chorismate: step 1/1.</text>
</comment>
<dbReference type="GO" id="GO:0009094">
    <property type="term" value="P:L-phenylalanine biosynthetic process"/>
    <property type="evidence" value="ECO:0007669"/>
    <property type="project" value="UniProtKB-KW"/>
</dbReference>
<feature type="domain" description="Chorismate mutase" evidence="12">
    <location>
        <begin position="150"/>
        <end position="254"/>
    </location>
</feature>
<evidence type="ECO:0000313" key="13">
    <source>
        <dbReference type="EMBL" id="KAJ8655865.1"/>
    </source>
</evidence>
<dbReference type="Proteomes" id="UP001234581">
    <property type="component" value="Unassembled WGS sequence"/>
</dbReference>
<evidence type="ECO:0000256" key="10">
    <source>
        <dbReference type="ARBA" id="ARBA00023235"/>
    </source>
</evidence>
<keyword evidence="10" id="KW-0413">Isomerase</keyword>
<dbReference type="Gene3D" id="1.10.590.10">
    <property type="entry name" value="Chorismate mutase, AroQ class superfamily, eukaryotic"/>
    <property type="match status" value="1"/>
</dbReference>
<dbReference type="InterPro" id="IPR002701">
    <property type="entry name" value="CM_II_prokaryot"/>
</dbReference>
<evidence type="ECO:0000259" key="12">
    <source>
        <dbReference type="Pfam" id="PF01817"/>
    </source>
</evidence>
<keyword evidence="8" id="KW-0057">Aromatic amino acid biosynthesis</keyword>
<dbReference type="GO" id="GO:0006571">
    <property type="term" value="P:tyrosine biosynthetic process"/>
    <property type="evidence" value="ECO:0007669"/>
    <property type="project" value="UniProtKB-KW"/>
</dbReference>
<dbReference type="EC" id="5.4.99.5" evidence="3"/>
<reference evidence="13 14" key="1">
    <citation type="submission" date="2023-03" db="EMBL/GenBank/DDBJ databases">
        <title>Genome sequence of Lichtheimia ornata CBS 291.66.</title>
        <authorList>
            <person name="Mohabir J.T."/>
            <person name="Shea T.P."/>
            <person name="Kurbessoian T."/>
            <person name="Berby B."/>
            <person name="Fontaine J."/>
            <person name="Livny J."/>
            <person name="Gnirke A."/>
            <person name="Stajich J.E."/>
            <person name="Cuomo C.A."/>
        </authorList>
    </citation>
    <scope>NUCLEOTIDE SEQUENCE [LARGE SCALE GENOMIC DNA]</scope>
    <source>
        <strain evidence="13">CBS 291.66</strain>
    </source>
</reference>
<dbReference type="InterPro" id="IPR037039">
    <property type="entry name" value="CM_AroQ_sf_eucaryotic"/>
</dbReference>
<comment type="subcellular location">
    <subcellularLocation>
        <location evidence="1">Cytoplasm</location>
    </subcellularLocation>
</comment>
<dbReference type="InterPro" id="IPR036263">
    <property type="entry name" value="Chorismate_II_sf"/>
</dbReference>
<comment type="caution">
    <text evidence="13">The sequence shown here is derived from an EMBL/GenBank/DDBJ whole genome shotgun (WGS) entry which is preliminary data.</text>
</comment>
<evidence type="ECO:0000256" key="11">
    <source>
        <dbReference type="ARBA" id="ARBA00023979"/>
    </source>
</evidence>
<keyword evidence="14" id="KW-1185">Reference proteome</keyword>
<sequence length="268" mass="31040">MNTIDNTHSNDKIRRFILRLEDTLVCALIERAQFAHNHSLYIPGALDFNNMTGKRSFLEYFLWETEKMHAKARRYVTPGEYYPFTSPLPAPTVKLPPSLFEYPSFLWPNDVNINDTIMDVYTESIVPTICAQADGDDDDDNDDGQYANSAMRDIECLEALSRRIHYAKFVAEMRFRGDSETFARLARAYDRQAIADRVTDRSMEKKMLQRLGRKALVYGQTLLEETGKRNRLPAAQQVVQVYEQWVIPLSRKVEVDYLITRGLAYCTE</sequence>